<sequence>MEPNPSQRPHRATIFIKIGSCIASAVEKLQKQQWFIRNVSMQDLSFSNIENHLGPAKDRFFGDGFKHVEYSARHVNLTESTVDATITLSYPANWSKKNGSSELVPHLSTIDALTISTNLSQDILLNSFKSIDHCWMKRISIKAGNKPEEDLRNINAKITKEIQGLDSQGDTYLIFGGNVGTMKVQLEFIMPAAHEIETVKDSVEKSCYSLHFKNRTQFIDDIIFYSPLNAISTLFVAYDKEPHFSPGGIEAGYPNIMNPVDSLVSHAQIAQSLLYKLDGLTRGESNTLWMRSLNIIAENPAKRIAATRLLVTELKRANIVSVKGKNWRIAEVAGHMNGITLSSSVAHLLPL</sequence>
<comment type="caution">
    <text evidence="1">The sequence shown here is derived from an EMBL/GenBank/DDBJ whole genome shotgun (WGS) entry which is preliminary data.</text>
</comment>
<protein>
    <submittedName>
        <fullName evidence="1">ATPase component</fullName>
    </submittedName>
</protein>
<name>A0A2V0QL19_PSESF</name>
<evidence type="ECO:0000313" key="2">
    <source>
        <dbReference type="Proteomes" id="UP000247480"/>
    </source>
</evidence>
<proteinExistence type="predicted"/>
<dbReference type="Proteomes" id="UP000247480">
    <property type="component" value="Unassembled WGS sequence"/>
</dbReference>
<dbReference type="Pfam" id="PF05655">
    <property type="entry name" value="AvrD"/>
    <property type="match status" value="1"/>
</dbReference>
<dbReference type="InterPro" id="IPR008799">
    <property type="entry name" value="Pseudomon_AvrD"/>
</dbReference>
<gene>
    <name evidence="1" type="ORF">KPSA1_07017</name>
</gene>
<dbReference type="EMBL" id="BGJZ01000354">
    <property type="protein sequence ID" value="GBH13527.1"/>
    <property type="molecule type" value="Genomic_DNA"/>
</dbReference>
<reference evidence="1 2" key="1">
    <citation type="submission" date="2018-04" db="EMBL/GenBank/DDBJ databases">
        <title>Draft genome sequence of Pseudomonas syringae pv. actinidiae biovar 1 strains isolated from kiwifruit in Kagawa prefecture.</title>
        <authorList>
            <person name="Tabuchi M."/>
            <person name="Saito M."/>
            <person name="Fujiwara S."/>
            <person name="Sasa N."/>
            <person name="Akimitsu K."/>
            <person name="Gomi K."/>
            <person name="Konishi-Sugita S."/>
            <person name="Hamano K."/>
            <person name="Kataoka I."/>
        </authorList>
    </citation>
    <scope>NUCLEOTIDE SEQUENCE [LARGE SCALE GENOMIC DNA]</scope>
    <source>
        <strain evidence="1 2">MAFF212206</strain>
    </source>
</reference>
<evidence type="ECO:0000313" key="1">
    <source>
        <dbReference type="EMBL" id="GBH13527.1"/>
    </source>
</evidence>
<organism evidence="1 2">
    <name type="scientific">Pseudomonas syringae pv. actinidiae</name>
    <dbReference type="NCBI Taxonomy" id="103796"/>
    <lineage>
        <taxon>Bacteria</taxon>
        <taxon>Pseudomonadati</taxon>
        <taxon>Pseudomonadota</taxon>
        <taxon>Gammaproteobacteria</taxon>
        <taxon>Pseudomonadales</taxon>
        <taxon>Pseudomonadaceae</taxon>
        <taxon>Pseudomonas</taxon>
        <taxon>Pseudomonas syringae</taxon>
    </lineage>
</organism>
<dbReference type="AlphaFoldDB" id="A0A2V0QL19"/>
<accession>A0A2V0QL19</accession>